<proteinExistence type="predicted"/>
<evidence type="ECO:0000313" key="2">
    <source>
        <dbReference type="Proteomes" id="UP000231198"/>
    </source>
</evidence>
<dbReference type="Gene3D" id="3.40.50.450">
    <property type="match status" value="1"/>
</dbReference>
<organism evidence="1 2">
    <name type="scientific">Candidatus Roizmanbacteria bacterium CG09_land_8_20_14_0_10_41_9</name>
    <dbReference type="NCBI Taxonomy" id="1974850"/>
    <lineage>
        <taxon>Bacteria</taxon>
        <taxon>Candidatus Roizmaniibacteriota</taxon>
    </lineage>
</organism>
<protein>
    <submittedName>
        <fullName evidence="1">Uncharacterized protein</fullName>
    </submittedName>
</protein>
<gene>
    <name evidence="1" type="ORF">COT62_03730</name>
</gene>
<accession>A0A2H0WS44</accession>
<reference evidence="2" key="1">
    <citation type="submission" date="2017-09" db="EMBL/GenBank/DDBJ databases">
        <title>Depth-based differentiation of microbial function through sediment-hosted aquifers and enrichment of novel symbionts in the deep terrestrial subsurface.</title>
        <authorList>
            <person name="Probst A.J."/>
            <person name="Ladd B."/>
            <person name="Jarett J.K."/>
            <person name="Geller-Mcgrath D.E."/>
            <person name="Sieber C.M.K."/>
            <person name="Emerson J.B."/>
            <person name="Anantharaman K."/>
            <person name="Thomas B.C."/>
            <person name="Malmstrom R."/>
            <person name="Stieglmeier M."/>
            <person name="Klingl A."/>
            <person name="Woyke T."/>
            <person name="Ryan C.M."/>
            <person name="Banfield J.F."/>
        </authorList>
    </citation>
    <scope>NUCLEOTIDE SEQUENCE [LARGE SCALE GENOMIC DNA]</scope>
</reference>
<comment type="caution">
    <text evidence="1">The sequence shown here is derived from an EMBL/GenBank/DDBJ whole genome shotgun (WGS) entry which is preliminary data.</text>
</comment>
<dbReference type="AlphaFoldDB" id="A0A2H0WS44"/>
<dbReference type="EMBL" id="PEZG01000080">
    <property type="protein sequence ID" value="PIS15435.1"/>
    <property type="molecule type" value="Genomic_DNA"/>
</dbReference>
<dbReference type="Proteomes" id="UP000231198">
    <property type="component" value="Unassembled WGS sequence"/>
</dbReference>
<name>A0A2H0WS44_9BACT</name>
<sequence>MKWICISGSWRKANNKIEIDVRNCVRKILRGGNGVITGGALNIDYIATDEVMRINPSLNKLKIYLPSTFEIFAAHFRKRAIEGVITRQQAEDLIALIKRVEQINPNAIIEDKTNKELNKQTYYERNTKEINASDELYAFQVNNSLGTEDTIKKAKEKGIPVEIFSYFI</sequence>
<evidence type="ECO:0000313" key="1">
    <source>
        <dbReference type="EMBL" id="PIS15435.1"/>
    </source>
</evidence>